<evidence type="ECO:0000256" key="2">
    <source>
        <dbReference type="ARBA" id="ARBA00022692"/>
    </source>
</evidence>
<organism evidence="7 8">
    <name type="scientific">Thiomonas bhubaneswarensis</name>
    <dbReference type="NCBI Taxonomy" id="339866"/>
    <lineage>
        <taxon>Bacteria</taxon>
        <taxon>Pseudomonadati</taxon>
        <taxon>Pseudomonadota</taxon>
        <taxon>Betaproteobacteria</taxon>
        <taxon>Burkholderiales</taxon>
        <taxon>Thiomonas</taxon>
    </lineage>
</organism>
<dbReference type="OrthoDB" id="5797290at2"/>
<proteinExistence type="predicted"/>
<sequence>MTSLRTRWFLAALWLGGMTAVGLIGAPTAFATVPEKMIAAAVASRMFYIMALAAIVFGVLIASLERFAENKAMSPDQLLPLGGVFFAVLGEFGVVPRLLQAAYSHSPQAGMWHGIASLVFSLQALCVAAYVWRLPARRLAG</sequence>
<dbReference type="Pfam" id="PF13664">
    <property type="entry name" value="DUF4149"/>
    <property type="match status" value="1"/>
</dbReference>
<keyword evidence="3 5" id="KW-1133">Transmembrane helix</keyword>
<comment type="subcellular location">
    <subcellularLocation>
        <location evidence="1">Membrane</location>
    </subcellularLocation>
</comment>
<dbReference type="Proteomes" id="UP000183649">
    <property type="component" value="Unassembled WGS sequence"/>
</dbReference>
<evidence type="ECO:0000313" key="7">
    <source>
        <dbReference type="EMBL" id="CUA99656.1"/>
    </source>
</evidence>
<feature type="transmembrane region" description="Helical" evidence="5">
    <location>
        <begin position="79"/>
        <end position="99"/>
    </location>
</feature>
<reference evidence="8" key="1">
    <citation type="submission" date="2015-08" db="EMBL/GenBank/DDBJ databases">
        <authorList>
            <person name="Varghese N."/>
        </authorList>
    </citation>
    <scope>NUCLEOTIDE SEQUENCE [LARGE SCALE GENOMIC DNA]</scope>
    <source>
        <strain evidence="8">DSM 18181</strain>
    </source>
</reference>
<evidence type="ECO:0000259" key="6">
    <source>
        <dbReference type="Pfam" id="PF13664"/>
    </source>
</evidence>
<feature type="transmembrane region" description="Helical" evidence="5">
    <location>
        <begin position="47"/>
        <end position="67"/>
    </location>
</feature>
<dbReference type="STRING" id="339866.GCA_001418255_02594"/>
<dbReference type="GO" id="GO:0016020">
    <property type="term" value="C:membrane"/>
    <property type="evidence" value="ECO:0007669"/>
    <property type="project" value="UniProtKB-SubCell"/>
</dbReference>
<evidence type="ECO:0000313" key="8">
    <source>
        <dbReference type="Proteomes" id="UP000183649"/>
    </source>
</evidence>
<evidence type="ECO:0000256" key="4">
    <source>
        <dbReference type="ARBA" id="ARBA00023136"/>
    </source>
</evidence>
<accession>A0A0K6I965</accession>
<name>A0A0K6I965_9BURK</name>
<feature type="transmembrane region" description="Helical" evidence="5">
    <location>
        <begin position="111"/>
        <end position="132"/>
    </location>
</feature>
<evidence type="ECO:0000256" key="3">
    <source>
        <dbReference type="ARBA" id="ARBA00022989"/>
    </source>
</evidence>
<evidence type="ECO:0000256" key="1">
    <source>
        <dbReference type="ARBA" id="ARBA00004370"/>
    </source>
</evidence>
<protein>
    <recommendedName>
        <fullName evidence="6">TMEM205-like domain-containing protein</fullName>
    </recommendedName>
</protein>
<gene>
    <name evidence="7" type="ORF">Ga0061069_11033</name>
</gene>
<feature type="domain" description="TMEM205-like" evidence="6">
    <location>
        <begin position="10"/>
        <end position="102"/>
    </location>
</feature>
<keyword evidence="2 5" id="KW-0812">Transmembrane</keyword>
<dbReference type="InterPro" id="IPR025423">
    <property type="entry name" value="TMEM205-like"/>
</dbReference>
<dbReference type="AlphaFoldDB" id="A0A0K6I965"/>
<keyword evidence="4 5" id="KW-0472">Membrane</keyword>
<keyword evidence="8" id="KW-1185">Reference proteome</keyword>
<evidence type="ECO:0000256" key="5">
    <source>
        <dbReference type="SAM" id="Phobius"/>
    </source>
</evidence>
<dbReference type="EMBL" id="CYHF01000010">
    <property type="protein sequence ID" value="CUA99656.1"/>
    <property type="molecule type" value="Genomic_DNA"/>
</dbReference>
<dbReference type="RefSeq" id="WP_055451438.1">
    <property type="nucleotide sequence ID" value="NZ_CYHF01000010.1"/>
</dbReference>